<dbReference type="Gene3D" id="3.40.190.10">
    <property type="entry name" value="Periplasmic binding protein-like II"/>
    <property type="match status" value="2"/>
</dbReference>
<keyword evidence="1" id="KW-0812">Transmembrane</keyword>
<evidence type="ECO:0000256" key="1">
    <source>
        <dbReference type="SAM" id="Phobius"/>
    </source>
</evidence>
<dbReference type="SUPFAM" id="SSF53850">
    <property type="entry name" value="Periplasmic binding protein-like II"/>
    <property type="match status" value="1"/>
</dbReference>
<proteinExistence type="predicted"/>
<protein>
    <recommendedName>
        <fullName evidence="3">C4-dicarboxylate ABC transporter substrate-binding protein</fullName>
    </recommendedName>
</protein>
<organism evidence="2">
    <name type="scientific">marine metagenome</name>
    <dbReference type="NCBI Taxonomy" id="408172"/>
    <lineage>
        <taxon>unclassified sequences</taxon>
        <taxon>metagenomes</taxon>
        <taxon>ecological metagenomes</taxon>
    </lineage>
</organism>
<keyword evidence="1" id="KW-1133">Transmembrane helix</keyword>
<dbReference type="PANTHER" id="PTHR42941">
    <property type="entry name" value="SLL1037 PROTEIN"/>
    <property type="match status" value="1"/>
</dbReference>
<dbReference type="PROSITE" id="PS51257">
    <property type="entry name" value="PROKAR_LIPOPROTEIN"/>
    <property type="match status" value="1"/>
</dbReference>
<sequence>MESHLRHTVQQSWLTVIYCFFVILLVTACKPQDTGRQAGATRWISVATGGTGGVYYPYGGGIAKVISDNLNGVEATAEVTAGTVDNLKFIANRSADIAFALADSVDDAARNRGAFSDFGTVPMRALAVLYDNYNHLVSLASNGIETVADLRGRVISTGAPGSGTEVSAFRILQASGLDPEMDIRKQSLGVAQSVDALKDNKIDAFFFSGGIPTGAVLDLASTVGRTIKVIPNGETLATLQEQYGSLVYHSLSIPVSTYPGMNNLVNVVAVSNILVVHPAMDETLAYAITQILFEQRDELANIHPMAELLTLETATGGSPIPFHDGAIRYYREHEAWVNPQQ</sequence>
<dbReference type="PANTHER" id="PTHR42941:SF1">
    <property type="entry name" value="SLL1037 PROTEIN"/>
    <property type="match status" value="1"/>
</dbReference>
<dbReference type="Pfam" id="PF16868">
    <property type="entry name" value="NMT1_3"/>
    <property type="match status" value="1"/>
</dbReference>
<dbReference type="NCBIfam" id="TIGR02122">
    <property type="entry name" value="TRAP_TAXI"/>
    <property type="match status" value="1"/>
</dbReference>
<dbReference type="EMBL" id="UINC01003688">
    <property type="protein sequence ID" value="SVA08436.1"/>
    <property type="molecule type" value="Genomic_DNA"/>
</dbReference>
<dbReference type="AlphaFoldDB" id="A0A381SWV8"/>
<reference evidence="2" key="1">
    <citation type="submission" date="2018-05" db="EMBL/GenBank/DDBJ databases">
        <authorList>
            <person name="Lanie J.A."/>
            <person name="Ng W.-L."/>
            <person name="Kazmierczak K.M."/>
            <person name="Andrzejewski T.M."/>
            <person name="Davidsen T.M."/>
            <person name="Wayne K.J."/>
            <person name="Tettelin H."/>
            <person name="Glass J.I."/>
            <person name="Rusch D."/>
            <person name="Podicherti R."/>
            <person name="Tsui H.-C.T."/>
            <person name="Winkler M.E."/>
        </authorList>
    </citation>
    <scope>NUCLEOTIDE SEQUENCE</scope>
</reference>
<evidence type="ECO:0000313" key="2">
    <source>
        <dbReference type="EMBL" id="SVA08436.1"/>
    </source>
</evidence>
<feature type="transmembrane region" description="Helical" evidence="1">
    <location>
        <begin position="12"/>
        <end position="28"/>
    </location>
</feature>
<name>A0A381SWV8_9ZZZZ</name>
<dbReference type="InterPro" id="IPR011852">
    <property type="entry name" value="TRAP_TAXI"/>
</dbReference>
<gene>
    <name evidence="2" type="ORF">METZ01_LOCUS61290</name>
</gene>
<accession>A0A381SWV8</accession>
<evidence type="ECO:0008006" key="3">
    <source>
        <dbReference type="Google" id="ProtNLM"/>
    </source>
</evidence>
<keyword evidence="1" id="KW-0472">Membrane</keyword>
<dbReference type="CDD" id="cd13569">
    <property type="entry name" value="PBP2_TAXI_TRAP_like_1"/>
    <property type="match status" value="1"/>
</dbReference>